<dbReference type="KEGG" id="mcad:Pan265_08770"/>
<sequence>MKKVQTGDPLAIPARTYNAFIDAAVRSSFDSGVTRSQAVAGAKTATILVRNDSGYAMPRYAVVGLEGPLITPDDNLAEFGRQAAMSVVLPDEQSHRVRFVVLAEPLAQGSIGRAYLSGVCQANLMVIDPVAETYRYAGIAQGVFALLPQPVGSATIIWKQPGTGFKKALVHLTGQQQPACPMPVELTQVGGTQGDETGPATWTYDVIDPVTGATLASAVDPMSSPHRWRRPALGQVIAADFGYAHYAPNLAYGYDLVLGWINETLDTQACGS</sequence>
<dbReference type="Proteomes" id="UP000320386">
    <property type="component" value="Chromosome"/>
</dbReference>
<protein>
    <submittedName>
        <fullName evidence="1">Uncharacterized protein</fullName>
    </submittedName>
</protein>
<reference evidence="1 2" key="1">
    <citation type="submission" date="2019-02" db="EMBL/GenBank/DDBJ databases">
        <title>Deep-cultivation of Planctomycetes and their phenomic and genomic characterization uncovers novel biology.</title>
        <authorList>
            <person name="Wiegand S."/>
            <person name="Jogler M."/>
            <person name="Boedeker C."/>
            <person name="Pinto D."/>
            <person name="Vollmers J."/>
            <person name="Rivas-Marin E."/>
            <person name="Kohn T."/>
            <person name="Peeters S.H."/>
            <person name="Heuer A."/>
            <person name="Rast P."/>
            <person name="Oberbeckmann S."/>
            <person name="Bunk B."/>
            <person name="Jeske O."/>
            <person name="Meyerdierks A."/>
            <person name="Storesund J.E."/>
            <person name="Kallscheuer N."/>
            <person name="Luecker S."/>
            <person name="Lage O.M."/>
            <person name="Pohl T."/>
            <person name="Merkel B.J."/>
            <person name="Hornburger P."/>
            <person name="Mueller R.-W."/>
            <person name="Bruemmer F."/>
            <person name="Labrenz M."/>
            <person name="Spormann A.M."/>
            <person name="Op den Camp H."/>
            <person name="Overmann J."/>
            <person name="Amann R."/>
            <person name="Jetten M.S.M."/>
            <person name="Mascher T."/>
            <person name="Medema M.H."/>
            <person name="Devos D.P."/>
            <person name="Kaster A.-K."/>
            <person name="Ovreas L."/>
            <person name="Rohde M."/>
            <person name="Galperin M.Y."/>
            <person name="Jogler C."/>
        </authorList>
    </citation>
    <scope>NUCLEOTIDE SEQUENCE [LARGE SCALE GENOMIC DNA]</scope>
    <source>
        <strain evidence="1 2">Pan265</strain>
    </source>
</reference>
<name>A0A518BVM5_9BACT</name>
<dbReference type="OrthoDB" id="291690at2"/>
<evidence type="ECO:0000313" key="2">
    <source>
        <dbReference type="Proteomes" id="UP000320386"/>
    </source>
</evidence>
<accession>A0A518BVM5</accession>
<organism evidence="1 2">
    <name type="scientific">Mucisphaera calidilacus</name>
    <dbReference type="NCBI Taxonomy" id="2527982"/>
    <lineage>
        <taxon>Bacteria</taxon>
        <taxon>Pseudomonadati</taxon>
        <taxon>Planctomycetota</taxon>
        <taxon>Phycisphaerae</taxon>
        <taxon>Phycisphaerales</taxon>
        <taxon>Phycisphaeraceae</taxon>
        <taxon>Mucisphaera</taxon>
    </lineage>
</organism>
<dbReference type="AlphaFoldDB" id="A0A518BVM5"/>
<dbReference type="RefSeq" id="WP_145445173.1">
    <property type="nucleotide sequence ID" value="NZ_CP036280.1"/>
</dbReference>
<dbReference type="EMBL" id="CP036280">
    <property type="protein sequence ID" value="QDU71032.1"/>
    <property type="molecule type" value="Genomic_DNA"/>
</dbReference>
<evidence type="ECO:0000313" key="1">
    <source>
        <dbReference type="EMBL" id="QDU71032.1"/>
    </source>
</evidence>
<gene>
    <name evidence="1" type="ORF">Pan265_08770</name>
</gene>
<proteinExistence type="predicted"/>
<keyword evidence="2" id="KW-1185">Reference proteome</keyword>